<reference evidence="2 3" key="1">
    <citation type="submission" date="2019-03" db="EMBL/GenBank/DDBJ databases">
        <title>Draft genome sequences of novel Actinobacteria.</title>
        <authorList>
            <person name="Sahin N."/>
            <person name="Ay H."/>
            <person name="Saygin H."/>
        </authorList>
    </citation>
    <scope>NUCLEOTIDE SEQUENCE [LARGE SCALE GENOMIC DNA]</scope>
    <source>
        <strain evidence="2 3">JCM 30547</strain>
    </source>
</reference>
<dbReference type="EMBL" id="SMKA01000186">
    <property type="protein sequence ID" value="TDC22601.1"/>
    <property type="molecule type" value="Genomic_DNA"/>
</dbReference>
<dbReference type="InterPro" id="IPR052897">
    <property type="entry name" value="Sec-Metab_Biosynth_Hydrolase"/>
</dbReference>
<accession>A0A4R4PKG9</accession>
<protein>
    <submittedName>
        <fullName evidence="2">Alpha/beta hydrolase</fullName>
    </submittedName>
</protein>
<dbReference type="InterPro" id="IPR029058">
    <property type="entry name" value="AB_hydrolase_fold"/>
</dbReference>
<keyword evidence="2" id="KW-0378">Hydrolase</keyword>
<comment type="caution">
    <text evidence="2">The sequence shown here is derived from an EMBL/GenBank/DDBJ whole genome shotgun (WGS) entry which is preliminary data.</text>
</comment>
<dbReference type="OrthoDB" id="9773549at2"/>
<feature type="domain" description="AB hydrolase-1" evidence="1">
    <location>
        <begin position="6"/>
        <end position="216"/>
    </location>
</feature>
<evidence type="ECO:0000259" key="1">
    <source>
        <dbReference type="Pfam" id="PF12697"/>
    </source>
</evidence>
<dbReference type="InterPro" id="IPR000073">
    <property type="entry name" value="AB_hydrolase_1"/>
</dbReference>
<keyword evidence="3" id="KW-1185">Reference proteome</keyword>
<evidence type="ECO:0000313" key="3">
    <source>
        <dbReference type="Proteomes" id="UP000295075"/>
    </source>
</evidence>
<gene>
    <name evidence="2" type="ORF">E1261_30450</name>
</gene>
<dbReference type="SUPFAM" id="SSF53474">
    <property type="entry name" value="alpha/beta-Hydrolases"/>
    <property type="match status" value="1"/>
</dbReference>
<dbReference type="Pfam" id="PF12697">
    <property type="entry name" value="Abhydrolase_6"/>
    <property type="match status" value="1"/>
</dbReference>
<dbReference type="AlphaFoldDB" id="A0A4R4PKG9"/>
<sequence>MSTFALIHGAGVGGGWFWHLVEAELQALGHTTAAPTLWNGDESETLSSYADAVIDLVGTPDELIVVAHSFGGFTAPLIAERIPTAGLVYVTAMVPQPGESPDDWWTNTGFSEAVRIQAARDGGLTGSGDYFHDVPKHLADQVPDREPSPPSNTAYYEPWPLDAHPAVPTRYILCTEDRLFPADFQRQFVRDRLGITPDEITSGHAPALSRPVELAAMLDGFRFLPESTSGR</sequence>
<dbReference type="Proteomes" id="UP000295075">
    <property type="component" value="Unassembled WGS sequence"/>
</dbReference>
<name>A0A4R4PKG9_9ACTN</name>
<dbReference type="PANTHER" id="PTHR37017">
    <property type="entry name" value="AB HYDROLASE-1 DOMAIN-CONTAINING PROTEIN-RELATED"/>
    <property type="match status" value="1"/>
</dbReference>
<dbReference type="Gene3D" id="3.40.50.1820">
    <property type="entry name" value="alpha/beta hydrolase"/>
    <property type="match status" value="1"/>
</dbReference>
<evidence type="ECO:0000313" key="2">
    <source>
        <dbReference type="EMBL" id="TDC22601.1"/>
    </source>
</evidence>
<dbReference type="PANTHER" id="PTHR37017:SF11">
    <property type="entry name" value="ESTERASE_LIPASE_THIOESTERASE DOMAIN-CONTAINING PROTEIN"/>
    <property type="match status" value="1"/>
</dbReference>
<dbReference type="GO" id="GO:0016787">
    <property type="term" value="F:hydrolase activity"/>
    <property type="evidence" value="ECO:0007669"/>
    <property type="project" value="UniProtKB-KW"/>
</dbReference>
<organism evidence="2 3">
    <name type="scientific">Kribbella albertanoniae</name>
    <dbReference type="NCBI Taxonomy" id="1266829"/>
    <lineage>
        <taxon>Bacteria</taxon>
        <taxon>Bacillati</taxon>
        <taxon>Actinomycetota</taxon>
        <taxon>Actinomycetes</taxon>
        <taxon>Propionibacteriales</taxon>
        <taxon>Kribbellaceae</taxon>
        <taxon>Kribbella</taxon>
    </lineage>
</organism>
<dbReference type="RefSeq" id="WP_132412615.1">
    <property type="nucleotide sequence ID" value="NZ_SMKA01000186.1"/>
</dbReference>
<proteinExistence type="predicted"/>